<name>A0A8J5TDJ8_ZIZPA</name>
<sequence>MSSVQGTTLSTKSRRGAEGSGASRETTSVSPSPSGSSEAHEECPPPARIEVLTGAGSKHTLTEGELLLPPQGRTGRAVTWGARVRRMREGR</sequence>
<evidence type="ECO:0000313" key="2">
    <source>
        <dbReference type="EMBL" id="KAG8077019.1"/>
    </source>
</evidence>
<dbReference type="EMBL" id="JAAALK010000283">
    <property type="protein sequence ID" value="KAG8077019.1"/>
    <property type="molecule type" value="Genomic_DNA"/>
</dbReference>
<organism evidence="2 3">
    <name type="scientific">Zizania palustris</name>
    <name type="common">Northern wild rice</name>
    <dbReference type="NCBI Taxonomy" id="103762"/>
    <lineage>
        <taxon>Eukaryota</taxon>
        <taxon>Viridiplantae</taxon>
        <taxon>Streptophyta</taxon>
        <taxon>Embryophyta</taxon>
        <taxon>Tracheophyta</taxon>
        <taxon>Spermatophyta</taxon>
        <taxon>Magnoliopsida</taxon>
        <taxon>Liliopsida</taxon>
        <taxon>Poales</taxon>
        <taxon>Poaceae</taxon>
        <taxon>BOP clade</taxon>
        <taxon>Oryzoideae</taxon>
        <taxon>Oryzeae</taxon>
        <taxon>Zizaniinae</taxon>
        <taxon>Zizania</taxon>
    </lineage>
</organism>
<accession>A0A8J5TDJ8</accession>
<gene>
    <name evidence="2" type="ORF">GUJ93_ZPchr0006g43620</name>
</gene>
<reference evidence="2" key="1">
    <citation type="journal article" date="2021" name="bioRxiv">
        <title>Whole Genome Assembly and Annotation of Northern Wild Rice, Zizania palustris L., Supports a Whole Genome Duplication in the Zizania Genus.</title>
        <authorList>
            <person name="Haas M."/>
            <person name="Kono T."/>
            <person name="Macchietto M."/>
            <person name="Millas R."/>
            <person name="McGilp L."/>
            <person name="Shao M."/>
            <person name="Duquette J."/>
            <person name="Hirsch C.N."/>
            <person name="Kimball J."/>
        </authorList>
    </citation>
    <scope>NUCLEOTIDE SEQUENCE</scope>
    <source>
        <tissue evidence="2">Fresh leaf tissue</tissue>
    </source>
</reference>
<keyword evidence="3" id="KW-1185">Reference proteome</keyword>
<feature type="region of interest" description="Disordered" evidence="1">
    <location>
        <begin position="1"/>
        <end position="74"/>
    </location>
</feature>
<comment type="caution">
    <text evidence="2">The sequence shown here is derived from an EMBL/GenBank/DDBJ whole genome shotgun (WGS) entry which is preliminary data.</text>
</comment>
<dbReference type="AlphaFoldDB" id="A0A8J5TDJ8"/>
<protein>
    <submittedName>
        <fullName evidence="2">Uncharacterized protein</fullName>
    </submittedName>
</protein>
<reference evidence="2" key="2">
    <citation type="submission" date="2021-02" db="EMBL/GenBank/DDBJ databases">
        <authorList>
            <person name="Kimball J.A."/>
            <person name="Haas M.W."/>
            <person name="Macchietto M."/>
            <person name="Kono T."/>
            <person name="Duquette J."/>
            <person name="Shao M."/>
        </authorList>
    </citation>
    <scope>NUCLEOTIDE SEQUENCE</scope>
    <source>
        <tissue evidence="2">Fresh leaf tissue</tissue>
    </source>
</reference>
<evidence type="ECO:0000313" key="3">
    <source>
        <dbReference type="Proteomes" id="UP000729402"/>
    </source>
</evidence>
<evidence type="ECO:0000256" key="1">
    <source>
        <dbReference type="SAM" id="MobiDB-lite"/>
    </source>
</evidence>
<feature type="compositionally biased region" description="Low complexity" evidence="1">
    <location>
        <begin position="28"/>
        <end position="37"/>
    </location>
</feature>
<feature type="compositionally biased region" description="Polar residues" evidence="1">
    <location>
        <begin position="1"/>
        <end position="11"/>
    </location>
</feature>
<dbReference type="Proteomes" id="UP000729402">
    <property type="component" value="Unassembled WGS sequence"/>
</dbReference>
<proteinExistence type="predicted"/>